<name>A0A0U1NKA2_9RHOB</name>
<dbReference type="PANTHER" id="PTHR21089">
    <property type="entry name" value="SHIKIMATE DEHYDROGENASE"/>
    <property type="match status" value="1"/>
</dbReference>
<dbReference type="EMBL" id="CVQV01000005">
    <property type="protein sequence ID" value="CRK75161.1"/>
    <property type="molecule type" value="Genomic_DNA"/>
</dbReference>
<feature type="domain" description="Shikimate dehydrogenase substrate binding N-terminal" evidence="10">
    <location>
        <begin position="10"/>
        <end position="92"/>
    </location>
</feature>
<dbReference type="Proteomes" id="UP000048949">
    <property type="component" value="Unassembled WGS sequence"/>
</dbReference>
<keyword evidence="6 8" id="KW-0057">Aromatic amino acid biosynthesis</keyword>
<keyword evidence="13" id="KW-1185">Reference proteome</keyword>
<dbReference type="Pfam" id="PF01488">
    <property type="entry name" value="Shikimate_DH"/>
    <property type="match status" value="1"/>
</dbReference>
<gene>
    <name evidence="12" type="primary">aroE_1</name>
    <name evidence="8" type="synonym">aroE</name>
    <name evidence="12" type="ORF">NIG5292_01204</name>
</gene>
<evidence type="ECO:0000256" key="2">
    <source>
        <dbReference type="ARBA" id="ARBA00012962"/>
    </source>
</evidence>
<feature type="binding site" evidence="8">
    <location>
        <position position="221"/>
    </location>
    <ligand>
        <name>NADP(+)</name>
        <dbReference type="ChEBI" id="CHEBI:58349"/>
    </ligand>
</feature>
<dbReference type="GO" id="GO:0009073">
    <property type="term" value="P:aromatic amino acid family biosynthetic process"/>
    <property type="evidence" value="ECO:0007669"/>
    <property type="project" value="UniProtKB-KW"/>
</dbReference>
<dbReference type="Gene3D" id="3.40.50.720">
    <property type="entry name" value="NAD(P)-binding Rossmann-like Domain"/>
    <property type="match status" value="1"/>
</dbReference>
<feature type="binding site" evidence="8">
    <location>
        <position position="106"/>
    </location>
    <ligand>
        <name>shikimate</name>
        <dbReference type="ChEBI" id="CHEBI:36208"/>
    </ligand>
</feature>
<feature type="domain" description="SDH C-terminal" evidence="11">
    <location>
        <begin position="244"/>
        <end position="264"/>
    </location>
</feature>
<dbReference type="OrthoDB" id="9792692at2"/>
<accession>A0A0U1NKA2</accession>
<keyword evidence="4 8" id="KW-0521">NADP</keyword>
<dbReference type="InterPro" id="IPR006151">
    <property type="entry name" value="Shikm_DH/Glu-tRNA_Rdtase"/>
</dbReference>
<dbReference type="InterPro" id="IPR036291">
    <property type="entry name" value="NAD(P)-bd_dom_sf"/>
</dbReference>
<dbReference type="InterPro" id="IPR013708">
    <property type="entry name" value="Shikimate_DH-bd_N"/>
</dbReference>
<dbReference type="NCBIfam" id="TIGR00507">
    <property type="entry name" value="aroE"/>
    <property type="match status" value="1"/>
</dbReference>
<dbReference type="GO" id="GO:0009423">
    <property type="term" value="P:chorismate biosynthetic process"/>
    <property type="evidence" value="ECO:0007669"/>
    <property type="project" value="UniProtKB-UniRule"/>
</dbReference>
<evidence type="ECO:0000256" key="4">
    <source>
        <dbReference type="ARBA" id="ARBA00022857"/>
    </source>
</evidence>
<feature type="binding site" evidence="8">
    <location>
        <position position="223"/>
    </location>
    <ligand>
        <name>shikimate</name>
        <dbReference type="ChEBI" id="CHEBI:36208"/>
    </ligand>
</feature>
<evidence type="ECO:0000259" key="9">
    <source>
        <dbReference type="Pfam" id="PF01488"/>
    </source>
</evidence>
<dbReference type="SUPFAM" id="SSF53223">
    <property type="entry name" value="Aminoacid dehydrogenase-like, N-terminal domain"/>
    <property type="match status" value="1"/>
</dbReference>
<dbReference type="GO" id="GO:0019632">
    <property type="term" value="P:shikimate metabolic process"/>
    <property type="evidence" value="ECO:0007669"/>
    <property type="project" value="InterPro"/>
</dbReference>
<comment type="function">
    <text evidence="8">Involved in the biosynthesis of the chorismate, which leads to the biosynthesis of aromatic amino acids. Catalyzes the reversible NADPH linked reduction of 3-dehydroshikimate (DHSA) to yield shikimate (SA).</text>
</comment>
<evidence type="ECO:0000313" key="12">
    <source>
        <dbReference type="EMBL" id="CRK75161.1"/>
    </source>
</evidence>
<dbReference type="UniPathway" id="UPA00053">
    <property type="reaction ID" value="UER00087"/>
</dbReference>
<dbReference type="RefSeq" id="WP_048598562.1">
    <property type="nucleotide sequence ID" value="NZ_CBFHGK010000002.1"/>
</dbReference>
<dbReference type="GO" id="GO:0004764">
    <property type="term" value="F:shikimate 3-dehydrogenase (NADP+) activity"/>
    <property type="evidence" value="ECO:0007669"/>
    <property type="project" value="UniProtKB-UniRule"/>
</dbReference>
<dbReference type="GO" id="GO:0005829">
    <property type="term" value="C:cytosol"/>
    <property type="evidence" value="ECO:0007669"/>
    <property type="project" value="TreeGrafter"/>
</dbReference>
<evidence type="ECO:0000259" key="11">
    <source>
        <dbReference type="Pfam" id="PF18317"/>
    </source>
</evidence>
<dbReference type="NCBIfam" id="NF001312">
    <property type="entry name" value="PRK00258.1-4"/>
    <property type="match status" value="1"/>
</dbReference>
<sequence>MSGKLRLAGVIGHPILHSKSPRLHGHWLKRYGIDGHYIPMDVAPDDLARTIELLPRLGFAGINVTLPHKEAVMALCDEITPRAKAVGAVNTVIFQEDGSVLGDNTDGYGFMANLYAGAPSWRADMGPAVVLGAGGAARGVVAALLDAGAPHIILSNRTVERATALQSEFGTRVVVSAWDDVGDAIKGANLLVNTTSLGMDGQPALPVSLDHLGSETLVTDIVYAPLKTQLLIDAAARGCAVVDGLGMLLHQAAPGFEAWFGQKPIVDDELRDAVLS</sequence>
<dbReference type="AlphaFoldDB" id="A0A0U1NKA2"/>
<keyword evidence="5 8" id="KW-0560">Oxidoreductase</keyword>
<dbReference type="Gene3D" id="3.40.50.10860">
    <property type="entry name" value="Leucine Dehydrogenase, chain A, domain 1"/>
    <property type="match status" value="1"/>
</dbReference>
<feature type="binding site" evidence="8">
    <location>
        <begin position="156"/>
        <end position="161"/>
    </location>
    <ligand>
        <name>NADP(+)</name>
        <dbReference type="ChEBI" id="CHEBI:58349"/>
    </ligand>
</feature>
<comment type="caution">
    <text evidence="8">Lacks conserved residue(s) required for the propagation of feature annotation.</text>
</comment>
<dbReference type="STRING" id="282199.GCA_001049735_01203"/>
<evidence type="ECO:0000256" key="8">
    <source>
        <dbReference type="HAMAP-Rule" id="MF_00222"/>
    </source>
</evidence>
<dbReference type="InterPro" id="IPR046346">
    <property type="entry name" value="Aminoacid_DH-like_N_sf"/>
</dbReference>
<dbReference type="GO" id="GO:0008652">
    <property type="term" value="P:amino acid biosynthetic process"/>
    <property type="evidence" value="ECO:0007669"/>
    <property type="project" value="UniProtKB-KW"/>
</dbReference>
<evidence type="ECO:0000259" key="10">
    <source>
        <dbReference type="Pfam" id="PF08501"/>
    </source>
</evidence>
<dbReference type="InterPro" id="IPR011342">
    <property type="entry name" value="Shikimate_DH"/>
</dbReference>
<evidence type="ECO:0000256" key="6">
    <source>
        <dbReference type="ARBA" id="ARBA00023141"/>
    </source>
</evidence>
<evidence type="ECO:0000256" key="5">
    <source>
        <dbReference type="ARBA" id="ARBA00023002"/>
    </source>
</evidence>
<comment type="pathway">
    <text evidence="1 8">Metabolic intermediate biosynthesis; chorismate biosynthesis; chorismate from D-erythrose 4-phosphate and phosphoenolpyruvate: step 4/7.</text>
</comment>
<dbReference type="InterPro" id="IPR022893">
    <property type="entry name" value="Shikimate_DH_fam"/>
</dbReference>
<dbReference type="CDD" id="cd01065">
    <property type="entry name" value="NAD_bind_Shikimate_DH"/>
    <property type="match status" value="1"/>
</dbReference>
<evidence type="ECO:0000256" key="7">
    <source>
        <dbReference type="ARBA" id="ARBA00049442"/>
    </source>
</evidence>
<feature type="active site" description="Proton acceptor" evidence="8">
    <location>
        <position position="69"/>
    </location>
</feature>
<keyword evidence="3 8" id="KW-0028">Amino-acid biosynthesis</keyword>
<feature type="binding site" evidence="8">
    <location>
        <begin position="132"/>
        <end position="136"/>
    </location>
    <ligand>
        <name>NADP(+)</name>
        <dbReference type="ChEBI" id="CHEBI:58349"/>
    </ligand>
</feature>
<feature type="binding site" evidence="8">
    <location>
        <position position="65"/>
    </location>
    <ligand>
        <name>shikimate</name>
        <dbReference type="ChEBI" id="CHEBI:36208"/>
    </ligand>
</feature>
<dbReference type="Pfam" id="PF18317">
    <property type="entry name" value="SDH_C"/>
    <property type="match status" value="1"/>
</dbReference>
<protein>
    <recommendedName>
        <fullName evidence="2 8">Shikimate dehydrogenase (NADP(+))</fullName>
        <shortName evidence="8">SDH</shortName>
        <ecNumber evidence="2 8">1.1.1.25</ecNumber>
    </recommendedName>
</protein>
<dbReference type="GO" id="GO:0050661">
    <property type="term" value="F:NADP binding"/>
    <property type="evidence" value="ECO:0007669"/>
    <property type="project" value="InterPro"/>
</dbReference>
<dbReference type="HAMAP" id="MF_00222">
    <property type="entry name" value="Shikimate_DH_AroE"/>
    <property type="match status" value="1"/>
</dbReference>
<feature type="binding site" evidence="8">
    <location>
        <position position="90"/>
    </location>
    <ligand>
        <name>shikimate</name>
        <dbReference type="ChEBI" id="CHEBI:36208"/>
    </ligand>
</feature>
<comment type="subunit">
    <text evidence="8">Homodimer.</text>
</comment>
<dbReference type="SUPFAM" id="SSF51735">
    <property type="entry name" value="NAD(P)-binding Rossmann-fold domains"/>
    <property type="match status" value="1"/>
</dbReference>
<evidence type="ECO:0000256" key="3">
    <source>
        <dbReference type="ARBA" id="ARBA00022605"/>
    </source>
</evidence>
<dbReference type="EC" id="1.1.1.25" evidence="2 8"/>
<feature type="binding site" evidence="8">
    <location>
        <position position="251"/>
    </location>
    <ligand>
        <name>shikimate</name>
        <dbReference type="ChEBI" id="CHEBI:36208"/>
    </ligand>
</feature>
<evidence type="ECO:0000313" key="13">
    <source>
        <dbReference type="Proteomes" id="UP000048949"/>
    </source>
</evidence>
<organism evidence="12 13">
    <name type="scientific">Nereida ignava</name>
    <dbReference type="NCBI Taxonomy" id="282199"/>
    <lineage>
        <taxon>Bacteria</taxon>
        <taxon>Pseudomonadati</taxon>
        <taxon>Pseudomonadota</taxon>
        <taxon>Alphaproteobacteria</taxon>
        <taxon>Rhodobacterales</taxon>
        <taxon>Roseobacteraceae</taxon>
        <taxon>Nereida</taxon>
    </lineage>
</organism>
<proteinExistence type="inferred from homology"/>
<comment type="catalytic activity">
    <reaction evidence="7 8">
        <text>shikimate + NADP(+) = 3-dehydroshikimate + NADPH + H(+)</text>
        <dbReference type="Rhea" id="RHEA:17737"/>
        <dbReference type="ChEBI" id="CHEBI:15378"/>
        <dbReference type="ChEBI" id="CHEBI:16630"/>
        <dbReference type="ChEBI" id="CHEBI:36208"/>
        <dbReference type="ChEBI" id="CHEBI:57783"/>
        <dbReference type="ChEBI" id="CHEBI:58349"/>
        <dbReference type="EC" id="1.1.1.25"/>
    </reaction>
</comment>
<feature type="binding site" evidence="8">
    <location>
        <begin position="18"/>
        <end position="20"/>
    </location>
    <ligand>
        <name>shikimate</name>
        <dbReference type="ChEBI" id="CHEBI:36208"/>
    </ligand>
</feature>
<dbReference type="PANTHER" id="PTHR21089:SF1">
    <property type="entry name" value="BIFUNCTIONAL 3-DEHYDROQUINATE DEHYDRATASE_SHIKIMATE DEHYDROGENASE, CHLOROPLASTIC"/>
    <property type="match status" value="1"/>
</dbReference>
<feature type="binding site" evidence="8">
    <location>
        <position position="244"/>
    </location>
    <ligand>
        <name>NADP(+)</name>
        <dbReference type="ChEBI" id="CHEBI:58349"/>
    </ligand>
</feature>
<dbReference type="Pfam" id="PF08501">
    <property type="entry name" value="Shikimate_dh_N"/>
    <property type="match status" value="1"/>
</dbReference>
<feature type="domain" description="Quinate/shikimate 5-dehydrogenase/glutamyl-tRNA reductase" evidence="9">
    <location>
        <begin position="128"/>
        <end position="196"/>
    </location>
</feature>
<evidence type="ECO:0000256" key="1">
    <source>
        <dbReference type="ARBA" id="ARBA00004871"/>
    </source>
</evidence>
<reference evidence="12 13" key="1">
    <citation type="submission" date="2015-04" db="EMBL/GenBank/DDBJ databases">
        <authorList>
            <person name="Syromyatnikov M.Y."/>
            <person name="Popov V.N."/>
        </authorList>
    </citation>
    <scope>NUCLEOTIDE SEQUENCE [LARGE SCALE GENOMIC DNA]</scope>
    <source>
        <strain evidence="12 13">CECT 5292</strain>
    </source>
</reference>
<dbReference type="InterPro" id="IPR041121">
    <property type="entry name" value="SDH_C"/>
</dbReference>
<comment type="similarity">
    <text evidence="8">Belongs to the shikimate dehydrogenase family.</text>
</comment>